<name>A0A4R4WRJ0_9ACTN</name>
<comment type="caution">
    <text evidence="2">The sequence shown here is derived from an EMBL/GenBank/DDBJ whole genome shotgun (WGS) entry which is preliminary data.</text>
</comment>
<reference evidence="2 3" key="1">
    <citation type="submission" date="2019-03" db="EMBL/GenBank/DDBJ databases">
        <title>Draft genome sequences of novel Actinobacteria.</title>
        <authorList>
            <person name="Sahin N."/>
            <person name="Ay H."/>
            <person name="Saygin H."/>
        </authorList>
    </citation>
    <scope>NUCLEOTIDE SEQUENCE [LARGE SCALE GENOMIC DNA]</scope>
    <source>
        <strain evidence="2 3">KC712</strain>
    </source>
</reference>
<dbReference type="Proteomes" id="UP000294543">
    <property type="component" value="Unassembled WGS sequence"/>
</dbReference>
<accession>A0A4R4WRJ0</accession>
<keyword evidence="3" id="KW-1185">Reference proteome</keyword>
<dbReference type="RefSeq" id="WP_132512112.1">
    <property type="nucleotide sequence ID" value="NZ_SMKP01000074.1"/>
</dbReference>
<sequence length="218" mass="22758">MTTNALTVSLRETRVMTERLLLLLGVPKGAVPAVREVIVDAEALGIGGLAFLDSAQAAGTSWRAPILTAASGGRVTVEAHGMPAPYAAPALLDLGVALQREHGRAEIEVGGVRSAHLLLVLPHAALAYGAGIEVTCGDGAPRLTVGERAPAAEPVPRHLARAVRRGLDVDAALWWRLYHRSNDALTEDTPVSRRHAGATLDPGADDQNADVDYVGANP</sequence>
<protein>
    <submittedName>
        <fullName evidence="2">Uncharacterized protein</fullName>
    </submittedName>
</protein>
<evidence type="ECO:0000256" key="1">
    <source>
        <dbReference type="SAM" id="MobiDB-lite"/>
    </source>
</evidence>
<proteinExistence type="predicted"/>
<evidence type="ECO:0000313" key="2">
    <source>
        <dbReference type="EMBL" id="TDD18230.1"/>
    </source>
</evidence>
<gene>
    <name evidence="2" type="ORF">E1294_25135</name>
</gene>
<organism evidence="2 3">
    <name type="scientific">Nonomuraea diastatica</name>
    <dbReference type="NCBI Taxonomy" id="1848329"/>
    <lineage>
        <taxon>Bacteria</taxon>
        <taxon>Bacillati</taxon>
        <taxon>Actinomycetota</taxon>
        <taxon>Actinomycetes</taxon>
        <taxon>Streptosporangiales</taxon>
        <taxon>Streptosporangiaceae</taxon>
        <taxon>Nonomuraea</taxon>
    </lineage>
</organism>
<dbReference type="EMBL" id="SMKP01000074">
    <property type="protein sequence ID" value="TDD18230.1"/>
    <property type="molecule type" value="Genomic_DNA"/>
</dbReference>
<dbReference type="AlphaFoldDB" id="A0A4R4WRJ0"/>
<feature type="region of interest" description="Disordered" evidence="1">
    <location>
        <begin position="194"/>
        <end position="218"/>
    </location>
</feature>
<evidence type="ECO:0000313" key="3">
    <source>
        <dbReference type="Proteomes" id="UP000294543"/>
    </source>
</evidence>
<dbReference type="OrthoDB" id="7852436at2"/>